<keyword evidence="5 8" id="KW-1133">Transmembrane helix</keyword>
<evidence type="ECO:0000256" key="5">
    <source>
        <dbReference type="ARBA" id="ARBA00022989"/>
    </source>
</evidence>
<feature type="transmembrane region" description="Helical" evidence="8">
    <location>
        <begin position="178"/>
        <end position="197"/>
    </location>
</feature>
<feature type="transmembrane region" description="Helical" evidence="8">
    <location>
        <begin position="146"/>
        <end position="172"/>
    </location>
</feature>
<evidence type="ECO:0000256" key="4">
    <source>
        <dbReference type="ARBA" id="ARBA00022692"/>
    </source>
</evidence>
<feature type="transmembrane region" description="Helical" evidence="8">
    <location>
        <begin position="6"/>
        <end position="32"/>
    </location>
</feature>
<proteinExistence type="inferred from homology"/>
<keyword evidence="4 8" id="KW-0812">Transmembrane</keyword>
<keyword evidence="3" id="KW-0410">Iron transport</keyword>
<dbReference type="PANTHER" id="PTHR31632:SF2">
    <property type="entry name" value="PLASMA MEMBRANE IRON PERMEASE"/>
    <property type="match status" value="1"/>
</dbReference>
<dbReference type="Proteomes" id="UP001174694">
    <property type="component" value="Unassembled WGS sequence"/>
</dbReference>
<keyword evidence="3" id="KW-0408">Iron</keyword>
<dbReference type="GO" id="GO:0015093">
    <property type="term" value="F:ferrous iron transmembrane transporter activity"/>
    <property type="evidence" value="ECO:0007669"/>
    <property type="project" value="TreeGrafter"/>
</dbReference>
<dbReference type="Pfam" id="PF03239">
    <property type="entry name" value="FTR1"/>
    <property type="match status" value="1"/>
</dbReference>
<keyword evidence="6 8" id="KW-0472">Membrane</keyword>
<gene>
    <name evidence="9" type="ORF">NKR23_g10711</name>
</gene>
<evidence type="ECO:0000256" key="7">
    <source>
        <dbReference type="SAM" id="MobiDB-lite"/>
    </source>
</evidence>
<keyword evidence="3" id="KW-0813">Transport</keyword>
<dbReference type="EMBL" id="JANBVO010000049">
    <property type="protein sequence ID" value="KAJ9133543.1"/>
    <property type="molecule type" value="Genomic_DNA"/>
</dbReference>
<evidence type="ECO:0000256" key="3">
    <source>
        <dbReference type="ARBA" id="ARBA00022496"/>
    </source>
</evidence>
<evidence type="ECO:0000313" key="10">
    <source>
        <dbReference type="Proteomes" id="UP001174694"/>
    </source>
</evidence>
<evidence type="ECO:0000256" key="8">
    <source>
        <dbReference type="SAM" id="Phobius"/>
    </source>
</evidence>
<comment type="similarity">
    <text evidence="2">Belongs to the oxidase-dependent Fe transporter (OFeT) (TC 9.A.10.1) family.</text>
</comment>
<comment type="caution">
    <text evidence="9">The sequence shown here is derived from an EMBL/GenBank/DDBJ whole genome shotgun (WGS) entry which is preliminary data.</text>
</comment>
<name>A0AA38VBS8_9PEZI</name>
<feature type="transmembrane region" description="Helical" evidence="8">
    <location>
        <begin position="53"/>
        <end position="76"/>
    </location>
</feature>
<dbReference type="PANTHER" id="PTHR31632">
    <property type="entry name" value="IRON TRANSPORTER FTH1"/>
    <property type="match status" value="1"/>
</dbReference>
<keyword evidence="10" id="KW-1185">Reference proteome</keyword>
<organism evidence="9 10">
    <name type="scientific">Pleurostoma richardsiae</name>
    <dbReference type="NCBI Taxonomy" id="41990"/>
    <lineage>
        <taxon>Eukaryota</taxon>
        <taxon>Fungi</taxon>
        <taxon>Dikarya</taxon>
        <taxon>Ascomycota</taxon>
        <taxon>Pezizomycotina</taxon>
        <taxon>Sordariomycetes</taxon>
        <taxon>Sordariomycetidae</taxon>
        <taxon>Calosphaeriales</taxon>
        <taxon>Pleurostomataceae</taxon>
        <taxon>Pleurostoma</taxon>
    </lineage>
</organism>
<evidence type="ECO:0000313" key="9">
    <source>
        <dbReference type="EMBL" id="KAJ9133543.1"/>
    </source>
</evidence>
<sequence>MTVQVFAVPVFLVVFRETLETVIIVSVLLAFLKQTLDGPQRDRRVYKKLVRQVWIGTGLGLLICLIIAGALIGTFYGLGVNKWDATEYYYEGAFSLFATIVITIMGAALLRVGKMQEKWRLKLAIAIESPVRTGKSGWFRRFAEKYAMFILPFITVLREGIEAIVFVAGVSFSAPATAVPLPVVIGLIVGIIVGYILYKSGSSTKLQIFLVVSTCLLYLVAAGLFSRAVGYFETQKWNNIIGGDAAELGSGPGTYDIDKSVWHVNCCSPELNGGGGWGIFNAILGWTNSATYGTVLSYNLYWIFVMCMFVAMRFREVKGHWPFMKAKSPANTREHDDHSSDHSSGEKTTGLAKGIQPGVKDVAA</sequence>
<feature type="transmembrane region" description="Helical" evidence="8">
    <location>
        <begin position="88"/>
        <end position="110"/>
    </location>
</feature>
<comment type="subcellular location">
    <subcellularLocation>
        <location evidence="1">Membrane</location>
        <topology evidence="1">Multi-pass membrane protein</topology>
    </subcellularLocation>
</comment>
<dbReference type="AlphaFoldDB" id="A0AA38VBS8"/>
<keyword evidence="3" id="KW-0406">Ion transport</keyword>
<feature type="transmembrane region" description="Helical" evidence="8">
    <location>
        <begin position="209"/>
        <end position="229"/>
    </location>
</feature>
<feature type="region of interest" description="Disordered" evidence="7">
    <location>
        <begin position="328"/>
        <end position="364"/>
    </location>
</feature>
<dbReference type="GO" id="GO:0033573">
    <property type="term" value="C:high-affinity iron permease complex"/>
    <property type="evidence" value="ECO:0007669"/>
    <property type="project" value="InterPro"/>
</dbReference>
<feature type="compositionally biased region" description="Basic and acidic residues" evidence="7">
    <location>
        <begin position="332"/>
        <end position="345"/>
    </location>
</feature>
<evidence type="ECO:0000256" key="6">
    <source>
        <dbReference type="ARBA" id="ARBA00023136"/>
    </source>
</evidence>
<evidence type="ECO:0000256" key="2">
    <source>
        <dbReference type="ARBA" id="ARBA00008333"/>
    </source>
</evidence>
<dbReference type="InterPro" id="IPR004923">
    <property type="entry name" value="FTR1/Fip1/EfeU"/>
</dbReference>
<reference evidence="9" key="1">
    <citation type="submission" date="2022-07" db="EMBL/GenBank/DDBJ databases">
        <title>Fungi with potential for degradation of polypropylene.</title>
        <authorList>
            <person name="Gostincar C."/>
        </authorList>
    </citation>
    <scope>NUCLEOTIDE SEQUENCE</scope>
    <source>
        <strain evidence="9">EXF-13308</strain>
    </source>
</reference>
<accession>A0AA38VBS8</accession>
<protein>
    <submittedName>
        <fullName evidence="9">Plasma membrane iron permease</fullName>
    </submittedName>
</protein>
<evidence type="ECO:0000256" key="1">
    <source>
        <dbReference type="ARBA" id="ARBA00004141"/>
    </source>
</evidence>